<evidence type="ECO:0000256" key="3">
    <source>
        <dbReference type="ARBA" id="ARBA00022801"/>
    </source>
</evidence>
<proteinExistence type="inferred from homology"/>
<dbReference type="InterPro" id="IPR011330">
    <property type="entry name" value="Glyco_hydro/deAcase_b/a-brl"/>
</dbReference>
<dbReference type="Gene3D" id="2.70.98.30">
    <property type="entry name" value="Golgi alpha-mannosidase II, domain 4"/>
    <property type="match status" value="1"/>
</dbReference>
<dbReference type="InterPro" id="IPR015341">
    <property type="entry name" value="Glyco_hydro_38_cen"/>
</dbReference>
<comment type="caution">
    <text evidence="6">The sequence shown here is derived from an EMBL/GenBank/DDBJ whole genome shotgun (WGS) entry which is preliminary data.</text>
</comment>
<dbReference type="InterPro" id="IPR028995">
    <property type="entry name" value="Glyco_hydro_57/38_cen_sf"/>
</dbReference>
<dbReference type="InterPro" id="IPR000602">
    <property type="entry name" value="Glyco_hydro_38_N"/>
</dbReference>
<gene>
    <name evidence="6" type="ORF">EAS64_39990</name>
</gene>
<evidence type="ECO:0000313" key="6">
    <source>
        <dbReference type="EMBL" id="TVY99832.1"/>
    </source>
</evidence>
<keyword evidence="2" id="KW-0479">Metal-binding</keyword>
<reference evidence="6 7" key="1">
    <citation type="submission" date="2018-11" db="EMBL/GenBank/DDBJ databases">
        <title>Trebonia kvetii gen.nov., sp.nov., a novel acidophilic actinobacterium, and proposal of the new actinobacterial family Treboniaceae fam. nov.</title>
        <authorList>
            <person name="Rapoport D."/>
            <person name="Sagova-Mareckova M."/>
            <person name="Sedlacek I."/>
            <person name="Provaznik J."/>
            <person name="Kralova S."/>
            <person name="Pavlinic D."/>
            <person name="Benes V."/>
            <person name="Kopecky J."/>
        </authorList>
    </citation>
    <scope>NUCLEOTIDE SEQUENCE [LARGE SCALE GENOMIC DNA]</scope>
    <source>
        <strain evidence="6 7">15Tr583</strain>
    </source>
</reference>
<dbReference type="CDD" id="cd10786">
    <property type="entry name" value="GH38N_AMII_like"/>
    <property type="match status" value="1"/>
</dbReference>
<evidence type="ECO:0000256" key="4">
    <source>
        <dbReference type="ARBA" id="ARBA00023295"/>
    </source>
</evidence>
<dbReference type="SMART" id="SM00872">
    <property type="entry name" value="Alpha-mann_mid"/>
    <property type="match status" value="1"/>
</dbReference>
<dbReference type="OrthoDB" id="1049785at2"/>
<evidence type="ECO:0000313" key="7">
    <source>
        <dbReference type="Proteomes" id="UP000460272"/>
    </source>
</evidence>
<dbReference type="GO" id="GO:0046872">
    <property type="term" value="F:metal ion binding"/>
    <property type="evidence" value="ECO:0007669"/>
    <property type="project" value="UniProtKB-KW"/>
</dbReference>
<evidence type="ECO:0000259" key="5">
    <source>
        <dbReference type="SMART" id="SM00872"/>
    </source>
</evidence>
<dbReference type="Pfam" id="PF07748">
    <property type="entry name" value="Glyco_hydro_38C"/>
    <property type="match status" value="1"/>
</dbReference>
<keyword evidence="4" id="KW-0326">Glycosidase</keyword>
<dbReference type="InterPro" id="IPR027291">
    <property type="entry name" value="Glyco_hydro_38_N_sf"/>
</dbReference>
<dbReference type="PANTHER" id="PTHR46017">
    <property type="entry name" value="ALPHA-MANNOSIDASE 2C1"/>
    <property type="match status" value="1"/>
</dbReference>
<dbReference type="GO" id="GO:0006013">
    <property type="term" value="P:mannose metabolic process"/>
    <property type="evidence" value="ECO:0007669"/>
    <property type="project" value="InterPro"/>
</dbReference>
<keyword evidence="3" id="KW-0378">Hydrolase</keyword>
<evidence type="ECO:0000256" key="1">
    <source>
        <dbReference type="ARBA" id="ARBA00009792"/>
    </source>
</evidence>
<organism evidence="6 7">
    <name type="scientific">Trebonia kvetii</name>
    <dbReference type="NCBI Taxonomy" id="2480626"/>
    <lineage>
        <taxon>Bacteria</taxon>
        <taxon>Bacillati</taxon>
        <taxon>Actinomycetota</taxon>
        <taxon>Actinomycetes</taxon>
        <taxon>Streptosporangiales</taxon>
        <taxon>Treboniaceae</taxon>
        <taxon>Trebonia</taxon>
    </lineage>
</organism>
<dbReference type="PANTHER" id="PTHR46017:SF1">
    <property type="entry name" value="ALPHA-MANNOSIDASE 2C1"/>
    <property type="match status" value="1"/>
</dbReference>
<dbReference type="SUPFAM" id="SSF88713">
    <property type="entry name" value="Glycoside hydrolase/deacetylase"/>
    <property type="match status" value="1"/>
</dbReference>
<dbReference type="SUPFAM" id="SSF88688">
    <property type="entry name" value="Families 57/38 glycoside transferase middle domain"/>
    <property type="match status" value="1"/>
</dbReference>
<feature type="domain" description="Glycoside hydrolase family 38 central" evidence="5">
    <location>
        <begin position="493"/>
        <end position="563"/>
    </location>
</feature>
<accession>A0A6P2BRD4</accession>
<dbReference type="GO" id="GO:0004559">
    <property type="term" value="F:alpha-mannosidase activity"/>
    <property type="evidence" value="ECO:0007669"/>
    <property type="project" value="InterPro"/>
</dbReference>
<dbReference type="GO" id="GO:0009313">
    <property type="term" value="P:oligosaccharide catabolic process"/>
    <property type="evidence" value="ECO:0007669"/>
    <property type="project" value="TreeGrafter"/>
</dbReference>
<dbReference type="InterPro" id="IPR011682">
    <property type="entry name" value="Glyco_hydro_38_C"/>
</dbReference>
<dbReference type="InterPro" id="IPR037094">
    <property type="entry name" value="Glyco_hydro_38_cen_sf"/>
</dbReference>
<dbReference type="GO" id="GO:0030246">
    <property type="term" value="F:carbohydrate binding"/>
    <property type="evidence" value="ECO:0007669"/>
    <property type="project" value="InterPro"/>
</dbReference>
<dbReference type="Gene3D" id="1.20.1270.50">
    <property type="entry name" value="Glycoside hydrolase family 38, central domain"/>
    <property type="match status" value="1"/>
</dbReference>
<sequence>MARIPVASVRTLSSSASVSAPAPAAPCPGICSELMFRNTTLERIVLTRALGRVLSRGRFARLEIVAVPRACDDEGMRITGVESTDLFTGSAGHSGRALQVIRVTVEATAAAEAGSAATLRVVGAGADTPQPFGMSLGEPGVGRTGEVSVALTGSPGIELPVTVIAESESVGRTEQAATITVAETGWTMWMVSHFHYDPVWWNTQGQFTEARLVLPDEDGDLPDTRTAFDLVRLHLEKARRDADYKFVLAELDYLKPHFDAFPRDREFLRSLLRGGRVELVGGTYNEPNTNLTGAETTIRNAVYGMGFQRGVLDGEPASAWMLDAFGFDPGFPGLMAAAGLTSSSWARGPFHQWGPAENSRMQFPAEFEWLSPDGSGLLTAYMANHYGAGWTLHTAKDLPGALAEAYAQFRSLAPVAATRNVMLPVGSDHVIPARWVTDVSRAWAQRYVWPRFVPALPREFFAAVRAQSESEPQRYWIMPQTRDMNPVYTGKDVSYADTKLAARAGETAVLEGERLATVAWLRGASYPAESLDKAWRQLAYGAHHDAITGTESDEVYLDLLAGWREAWQRGDAARGDAIAFLTGSAGHADTAGSAGHAGTASSGLAVTVVNGLARERDGMVTATARLDAAGTPWLAVIDPRSGSPVPALAEGVRRHADGSLAEVTLTFCARGVPPLGYLRYPLAPAPEPSGSSAGGWADVEGLVIENDAFAVTGAAGHGALASVLDKATGRELLTRPGNDLVLQEEYEQHPRWNEGPWHLSPKGPGLAASAVAATVRAQRSPAGSRLVADYALGDLTVTTETLLWHGADRVEFRTRVSGSIGKNRLLRVRFPANQPGGLPVYQTATAVIGRPFGAPEADVAAHWWTLDNPANHWFGVGAVARAALPSPAGLPAPGGGVSVALGVAEVITPDTVPAESRPVIRDLVVGLARAGATATCSRPSGTRYGWLDLDSNLPDFRIALGGPSENAFTAEVLAAGDPAVAKRLAQLVADGGAARLWIPASKARAAAFGPGADLRGPRDLPVLVVATADPGALEAAVRELIRDLLVQRVPAEVADIGALAPGDAALADGAVALFNRGTPGGVVTPDGTLWMSLFRACAGWPSGVWIDGERRTVPDGSSFAWQHWSHTFGYALASTGARLDWRAAGFSAAAEEYNHDLIATVTSVGEPADADGEPAAAGGPHVGGWLAVDDAPNVTLSALKPVGNPLAAMLPGAPAEAPREVTVRLRETDGRPAIARLRLAGGIEAAWFSDLLEERYGDAVPPGDRGSADDGQDAAVLRVVDGIAYVPLGPFETVTLRVRPTAGTGEEAGTGAGVSAAAELPEPAQPVYTRYWLHGKGPAPAGNMPVAVHFSPTRVTLRGADASGQSTLALTVAAGPAGGSGEVKIIMPDGMVAAVRRSADPDDPDGLAGVAAPDGHGAASAAVQDGVLSYDLAPNGFAAWDVTVTAPASTADGRYFVTARITDALGQELEDTALVTVGEPGAPDPSQEPEELFFRLQADVCALAEEAEIEVLTPALRLAPGESGELTARVSSRLASELRGEAQLVSPIGTWRSTAPWTQAVTVEPGGAATVRFGVTAPATAAPGWESWVLVKLMYFGRVRYSQSVPLVVT</sequence>
<dbReference type="InterPro" id="IPR011013">
    <property type="entry name" value="Gal_mutarotase_sf_dom"/>
</dbReference>
<dbReference type="Pfam" id="PF01074">
    <property type="entry name" value="Glyco_hydro_38N"/>
    <property type="match status" value="1"/>
</dbReference>
<protein>
    <recommendedName>
        <fullName evidence="5">Glycoside hydrolase family 38 central domain-containing protein</fullName>
    </recommendedName>
</protein>
<keyword evidence="7" id="KW-1185">Reference proteome</keyword>
<comment type="similarity">
    <text evidence="1">Belongs to the glycosyl hydrolase 38 family.</text>
</comment>
<dbReference type="Proteomes" id="UP000460272">
    <property type="component" value="Unassembled WGS sequence"/>
</dbReference>
<dbReference type="EMBL" id="RPFW01000011">
    <property type="protein sequence ID" value="TVY99832.1"/>
    <property type="molecule type" value="Genomic_DNA"/>
</dbReference>
<dbReference type="Pfam" id="PF09261">
    <property type="entry name" value="Alpha-mann_mid"/>
    <property type="match status" value="1"/>
</dbReference>
<evidence type="ECO:0000256" key="2">
    <source>
        <dbReference type="ARBA" id="ARBA00022723"/>
    </source>
</evidence>
<name>A0A6P2BRD4_9ACTN</name>
<dbReference type="SUPFAM" id="SSF74650">
    <property type="entry name" value="Galactose mutarotase-like"/>
    <property type="match status" value="1"/>
</dbReference>
<dbReference type="Gene3D" id="3.20.110.10">
    <property type="entry name" value="Glycoside hydrolase 38, N terminal domain"/>
    <property type="match status" value="1"/>
</dbReference>